<reference evidence="2" key="1">
    <citation type="journal article" date="2019" name="Int. J. Syst. Evol. Microbiol.">
        <title>The Global Catalogue of Microorganisms (GCM) 10K type strain sequencing project: providing services to taxonomists for standard genome sequencing and annotation.</title>
        <authorList>
            <consortium name="The Broad Institute Genomics Platform"/>
            <consortium name="The Broad Institute Genome Sequencing Center for Infectious Disease"/>
            <person name="Wu L."/>
            <person name="Ma J."/>
        </authorList>
    </citation>
    <scope>NUCLEOTIDE SEQUENCE [LARGE SCALE GENOMIC DNA]</scope>
    <source>
        <strain evidence="2">KCTC 42083</strain>
    </source>
</reference>
<comment type="caution">
    <text evidence="1">The sequence shown here is derived from an EMBL/GenBank/DDBJ whole genome shotgun (WGS) entry which is preliminary data.</text>
</comment>
<sequence>MQVMHVGSNADLSALLHQLYTQYLPKEGLEPLGVYHEIYLDDWSKAASARRRMIVRQPVR</sequence>
<dbReference type="EMBL" id="BMZN01000002">
    <property type="protein sequence ID" value="GHC46756.1"/>
    <property type="molecule type" value="Genomic_DNA"/>
</dbReference>
<dbReference type="SUPFAM" id="SSF55136">
    <property type="entry name" value="Probable bacterial effector-binding domain"/>
    <property type="match status" value="1"/>
</dbReference>
<organism evidence="1 2">
    <name type="scientific">Alcaligenes pakistanensis</name>
    <dbReference type="NCBI Taxonomy" id="1482717"/>
    <lineage>
        <taxon>Bacteria</taxon>
        <taxon>Pseudomonadati</taxon>
        <taxon>Pseudomonadota</taxon>
        <taxon>Betaproteobacteria</taxon>
        <taxon>Burkholderiales</taxon>
        <taxon>Alcaligenaceae</taxon>
        <taxon>Alcaligenes</taxon>
    </lineage>
</organism>
<protein>
    <recommendedName>
        <fullName evidence="3">GyrI-like small molecule binding domain-containing protein</fullName>
    </recommendedName>
</protein>
<dbReference type="AlphaFoldDB" id="A0A8H9IHC7"/>
<dbReference type="InterPro" id="IPR011256">
    <property type="entry name" value="Reg_factor_effector_dom_sf"/>
</dbReference>
<accession>A0A8H9IHC7</accession>
<dbReference type="Proteomes" id="UP000608923">
    <property type="component" value="Unassembled WGS sequence"/>
</dbReference>
<dbReference type="Gene3D" id="3.20.80.10">
    <property type="entry name" value="Regulatory factor, effector binding domain"/>
    <property type="match status" value="1"/>
</dbReference>
<proteinExistence type="predicted"/>
<gene>
    <name evidence="1" type="ORF">GCM10010096_17780</name>
</gene>
<evidence type="ECO:0008006" key="3">
    <source>
        <dbReference type="Google" id="ProtNLM"/>
    </source>
</evidence>
<name>A0A8H9IHC7_9BURK</name>
<evidence type="ECO:0000313" key="1">
    <source>
        <dbReference type="EMBL" id="GHC46756.1"/>
    </source>
</evidence>
<keyword evidence="2" id="KW-1185">Reference proteome</keyword>
<evidence type="ECO:0000313" key="2">
    <source>
        <dbReference type="Proteomes" id="UP000608923"/>
    </source>
</evidence>